<dbReference type="CDD" id="cd10918">
    <property type="entry name" value="CE4_NodB_like_5s_6s"/>
    <property type="match status" value="1"/>
</dbReference>
<organism evidence="4">
    <name type="scientific">anaerobic digester metagenome</name>
    <dbReference type="NCBI Taxonomy" id="1263854"/>
    <lineage>
        <taxon>unclassified sequences</taxon>
        <taxon>metagenomes</taxon>
        <taxon>ecological metagenomes</taxon>
    </lineage>
</organism>
<sequence>MEHTDKRIKLLSREAKERLYQGIAITRLPRFLNRTLFQKAHTVITYHGVRNTDLAIPDECFIARDRFISQMLYIKQHFTVVPLSQALAMGVSQRRAGPPILSITFDDGFQNVYDNAFPVLKDLGLPATVFLVTGLTDTAGTIWYCALNHAFTETKQRSIVWRDRRFDLTNPRNRVHACLTIQGILKEMPHDALVREVEDIISSLGFDPGGGLPENSPFRILNSRDIQEMHKSGLIEFGAHTHTHSILSLLSEEAQEQEIKSSIDRVREVTGGPCILFSYPNGEAGDFGENTRNLLIRNNIQCSVTMMRGPNYPDTDRFCYRRYGIESAMSDYKFMMNVHHIVWVKRSISRMNKQCPGQDFATNH</sequence>
<comment type="subcellular location">
    <subcellularLocation>
        <location evidence="1">Secreted</location>
    </subcellularLocation>
</comment>
<evidence type="ECO:0000313" key="4">
    <source>
        <dbReference type="EMBL" id="VFU14095.1"/>
    </source>
</evidence>
<keyword evidence="2" id="KW-0732">Signal</keyword>
<accession>A0A485LYR5</accession>
<proteinExistence type="predicted"/>
<dbReference type="InterPro" id="IPR051398">
    <property type="entry name" value="Polysacch_Deacetylase"/>
</dbReference>
<feature type="domain" description="NodB homology" evidence="3">
    <location>
        <begin position="99"/>
        <end position="364"/>
    </location>
</feature>
<protein>
    <submittedName>
        <fullName evidence="4">Polysaccharide deacetylase</fullName>
    </submittedName>
</protein>
<dbReference type="PROSITE" id="PS51677">
    <property type="entry name" value="NODB"/>
    <property type="match status" value="1"/>
</dbReference>
<gene>
    <name evidence="4" type="ORF">SCFA_250010</name>
</gene>
<dbReference type="GO" id="GO:0005975">
    <property type="term" value="P:carbohydrate metabolic process"/>
    <property type="evidence" value="ECO:0007669"/>
    <property type="project" value="InterPro"/>
</dbReference>
<dbReference type="AlphaFoldDB" id="A0A485LYR5"/>
<dbReference type="GO" id="GO:0005576">
    <property type="term" value="C:extracellular region"/>
    <property type="evidence" value="ECO:0007669"/>
    <property type="project" value="UniProtKB-SubCell"/>
</dbReference>
<reference evidence="4" key="1">
    <citation type="submission" date="2019-03" db="EMBL/GenBank/DDBJ databases">
        <authorList>
            <person name="Hao L."/>
        </authorList>
    </citation>
    <scope>NUCLEOTIDE SEQUENCE</scope>
</reference>
<dbReference type="Pfam" id="PF01522">
    <property type="entry name" value="Polysacc_deac_1"/>
    <property type="match status" value="2"/>
</dbReference>
<evidence type="ECO:0000256" key="1">
    <source>
        <dbReference type="ARBA" id="ARBA00004613"/>
    </source>
</evidence>
<dbReference type="PANTHER" id="PTHR34216:SF3">
    <property type="entry name" value="POLY-BETA-1,6-N-ACETYL-D-GLUCOSAMINE N-DEACETYLASE"/>
    <property type="match status" value="1"/>
</dbReference>
<name>A0A485LYR5_9ZZZZ</name>
<dbReference type="EMBL" id="CAADRM010000087">
    <property type="protein sequence ID" value="VFU14095.1"/>
    <property type="molecule type" value="Genomic_DNA"/>
</dbReference>
<dbReference type="Gene3D" id="3.20.20.370">
    <property type="entry name" value="Glycoside hydrolase/deacetylase"/>
    <property type="match status" value="1"/>
</dbReference>
<dbReference type="SUPFAM" id="SSF88713">
    <property type="entry name" value="Glycoside hydrolase/deacetylase"/>
    <property type="match status" value="1"/>
</dbReference>
<dbReference type="InterPro" id="IPR002509">
    <property type="entry name" value="NODB_dom"/>
</dbReference>
<evidence type="ECO:0000256" key="2">
    <source>
        <dbReference type="ARBA" id="ARBA00022729"/>
    </source>
</evidence>
<dbReference type="GO" id="GO:0016810">
    <property type="term" value="F:hydrolase activity, acting on carbon-nitrogen (but not peptide) bonds"/>
    <property type="evidence" value="ECO:0007669"/>
    <property type="project" value="InterPro"/>
</dbReference>
<dbReference type="PANTHER" id="PTHR34216">
    <property type="match status" value="1"/>
</dbReference>
<dbReference type="InterPro" id="IPR011330">
    <property type="entry name" value="Glyco_hydro/deAcase_b/a-brl"/>
</dbReference>
<evidence type="ECO:0000259" key="3">
    <source>
        <dbReference type="PROSITE" id="PS51677"/>
    </source>
</evidence>